<organism evidence="2 3">
    <name type="scientific">Proteiniclasticum aestuarii</name>
    <dbReference type="NCBI Taxonomy" id="2817862"/>
    <lineage>
        <taxon>Bacteria</taxon>
        <taxon>Bacillati</taxon>
        <taxon>Bacillota</taxon>
        <taxon>Clostridia</taxon>
        <taxon>Eubacteriales</taxon>
        <taxon>Clostridiaceae</taxon>
        <taxon>Proteiniclasticum</taxon>
    </lineage>
</organism>
<evidence type="ECO:0000313" key="3">
    <source>
        <dbReference type="Proteomes" id="UP000664218"/>
    </source>
</evidence>
<dbReference type="SUPFAM" id="SSF55729">
    <property type="entry name" value="Acyl-CoA N-acyltransferases (Nat)"/>
    <property type="match status" value="1"/>
</dbReference>
<proteinExistence type="predicted"/>
<sequence>MGTHSFSQWKEAQLALSRENSHPEGMVRAETLFLVEDNGYIIGAINLRYAMTDDLLKLGGHMSFGIRPEERQKGYAFIMVKLALNRLRTSGITRALVTITRDNKAAQKTIRKIGGKLENAYESNGTVIDRYWISL</sequence>
<dbReference type="CDD" id="cd04301">
    <property type="entry name" value="NAT_SF"/>
    <property type="match status" value="1"/>
</dbReference>
<feature type="domain" description="N-acetyltransferase" evidence="1">
    <location>
        <begin position="1"/>
        <end position="135"/>
    </location>
</feature>
<dbReference type="GO" id="GO:0016747">
    <property type="term" value="F:acyltransferase activity, transferring groups other than amino-acyl groups"/>
    <property type="evidence" value="ECO:0007669"/>
    <property type="project" value="InterPro"/>
</dbReference>
<dbReference type="PROSITE" id="PS51186">
    <property type="entry name" value="GNAT"/>
    <property type="match status" value="1"/>
</dbReference>
<dbReference type="Proteomes" id="UP000664218">
    <property type="component" value="Unassembled WGS sequence"/>
</dbReference>
<dbReference type="EMBL" id="JAFNJU010000009">
    <property type="protein sequence ID" value="MBO1265705.1"/>
    <property type="molecule type" value="Genomic_DNA"/>
</dbReference>
<gene>
    <name evidence="2" type="ORF">J3A84_11755</name>
</gene>
<protein>
    <submittedName>
        <fullName evidence="2">GNAT family N-acetyltransferase</fullName>
    </submittedName>
</protein>
<dbReference type="PANTHER" id="PTHR39173:SF1">
    <property type="entry name" value="ACETYLTRANSFERASE"/>
    <property type="match status" value="1"/>
</dbReference>
<keyword evidence="3" id="KW-1185">Reference proteome</keyword>
<comment type="caution">
    <text evidence="2">The sequence shown here is derived from an EMBL/GenBank/DDBJ whole genome shotgun (WGS) entry which is preliminary data.</text>
</comment>
<evidence type="ECO:0000313" key="2">
    <source>
        <dbReference type="EMBL" id="MBO1265705.1"/>
    </source>
</evidence>
<dbReference type="InterPro" id="IPR016181">
    <property type="entry name" value="Acyl_CoA_acyltransferase"/>
</dbReference>
<accession>A0A939HCA3</accession>
<dbReference type="InterPro" id="IPR000182">
    <property type="entry name" value="GNAT_dom"/>
</dbReference>
<name>A0A939HCA3_9CLOT</name>
<dbReference type="Gene3D" id="3.40.630.30">
    <property type="match status" value="1"/>
</dbReference>
<reference evidence="2" key="1">
    <citation type="submission" date="2021-03" db="EMBL/GenBank/DDBJ databases">
        <title>Proteiniclasticum marinus sp. nov., isolated from tidal flat sediment.</title>
        <authorList>
            <person name="Namirimu T."/>
            <person name="Yang J.-A."/>
            <person name="Yang S.-H."/>
            <person name="Kim Y.-J."/>
            <person name="Kwon K.K."/>
        </authorList>
    </citation>
    <scope>NUCLEOTIDE SEQUENCE</scope>
    <source>
        <strain evidence="2">SCR006</strain>
    </source>
</reference>
<dbReference type="AlphaFoldDB" id="A0A939HCA3"/>
<dbReference type="Pfam" id="PF00583">
    <property type="entry name" value="Acetyltransf_1"/>
    <property type="match status" value="1"/>
</dbReference>
<dbReference type="PANTHER" id="PTHR39173">
    <property type="entry name" value="ACETYLTRANSFERASE"/>
    <property type="match status" value="1"/>
</dbReference>
<evidence type="ECO:0000259" key="1">
    <source>
        <dbReference type="PROSITE" id="PS51186"/>
    </source>
</evidence>